<evidence type="ECO:0000313" key="1">
    <source>
        <dbReference type="EMBL" id="KAK6794406.1"/>
    </source>
</evidence>
<gene>
    <name evidence="1" type="ORF">RDI58_007859</name>
</gene>
<sequence>MIQRELGLALEINSVTPTVFFSTTSTQRKRVYACKFIHRTTQQCMNVVTEIMHVEEDPPNQAEIYKLT</sequence>
<dbReference type="AlphaFoldDB" id="A0AAN8U1G0"/>
<organism evidence="1 2">
    <name type="scientific">Solanum bulbocastanum</name>
    <name type="common">Wild potato</name>
    <dbReference type="NCBI Taxonomy" id="147425"/>
    <lineage>
        <taxon>Eukaryota</taxon>
        <taxon>Viridiplantae</taxon>
        <taxon>Streptophyta</taxon>
        <taxon>Embryophyta</taxon>
        <taxon>Tracheophyta</taxon>
        <taxon>Spermatophyta</taxon>
        <taxon>Magnoliopsida</taxon>
        <taxon>eudicotyledons</taxon>
        <taxon>Gunneridae</taxon>
        <taxon>Pentapetalae</taxon>
        <taxon>asterids</taxon>
        <taxon>lamiids</taxon>
        <taxon>Solanales</taxon>
        <taxon>Solanaceae</taxon>
        <taxon>Solanoideae</taxon>
        <taxon>Solaneae</taxon>
        <taxon>Solanum</taxon>
    </lineage>
</organism>
<accession>A0AAN8U1G0</accession>
<dbReference type="Proteomes" id="UP001371456">
    <property type="component" value="Unassembled WGS sequence"/>
</dbReference>
<keyword evidence="2" id="KW-1185">Reference proteome</keyword>
<proteinExistence type="predicted"/>
<evidence type="ECO:0000313" key="2">
    <source>
        <dbReference type="Proteomes" id="UP001371456"/>
    </source>
</evidence>
<protein>
    <submittedName>
        <fullName evidence="1">Uncharacterized protein</fullName>
    </submittedName>
</protein>
<reference evidence="1 2" key="1">
    <citation type="submission" date="2024-02" db="EMBL/GenBank/DDBJ databases">
        <title>de novo genome assembly of Solanum bulbocastanum strain 11H21.</title>
        <authorList>
            <person name="Hosaka A.J."/>
        </authorList>
    </citation>
    <scope>NUCLEOTIDE SEQUENCE [LARGE SCALE GENOMIC DNA]</scope>
    <source>
        <tissue evidence="1">Young leaves</tissue>
    </source>
</reference>
<name>A0AAN8U1G0_SOLBU</name>
<comment type="caution">
    <text evidence="1">The sequence shown here is derived from an EMBL/GenBank/DDBJ whole genome shotgun (WGS) entry which is preliminary data.</text>
</comment>
<dbReference type="EMBL" id="JBANQN010000003">
    <property type="protein sequence ID" value="KAK6794406.1"/>
    <property type="molecule type" value="Genomic_DNA"/>
</dbReference>